<dbReference type="PANTHER" id="PTHR32332:SF31">
    <property type="entry name" value="2-NITROPROPANE DIOXYGENASE FAMILY, PUTATIVE (AFU_ORTHOLOGUE AFUA_2G09850)-RELATED"/>
    <property type="match status" value="1"/>
</dbReference>
<proteinExistence type="predicted"/>
<dbReference type="SUPFAM" id="SSF51412">
    <property type="entry name" value="Inosine monophosphate dehydrogenase (IMPDH)"/>
    <property type="match status" value="1"/>
</dbReference>
<reference evidence="4 5" key="1">
    <citation type="submission" date="2020-08" db="EMBL/GenBank/DDBJ databases">
        <title>Genome Sequencing of Nocardia wallacei strain FMUON74 and assembly.</title>
        <authorList>
            <person name="Toyokawa M."/>
            <person name="Uesaka K."/>
        </authorList>
    </citation>
    <scope>NUCLEOTIDE SEQUENCE [LARGE SCALE GENOMIC DNA]</scope>
    <source>
        <strain evidence="4 5">FMUON74</strain>
    </source>
</reference>
<dbReference type="RefSeq" id="WP_187685589.1">
    <property type="nucleotide sequence ID" value="NZ_AP023396.1"/>
</dbReference>
<keyword evidence="2" id="KW-0288">FMN</keyword>
<evidence type="ECO:0000313" key="4">
    <source>
        <dbReference type="EMBL" id="BCK58925.1"/>
    </source>
</evidence>
<accession>A0A7G1KUH8</accession>
<dbReference type="EMBL" id="AP023396">
    <property type="protein sequence ID" value="BCK58925.1"/>
    <property type="molecule type" value="Genomic_DNA"/>
</dbReference>
<dbReference type="InterPro" id="IPR013785">
    <property type="entry name" value="Aldolase_TIM"/>
</dbReference>
<evidence type="ECO:0000256" key="2">
    <source>
        <dbReference type="ARBA" id="ARBA00022643"/>
    </source>
</evidence>
<gene>
    <name evidence="4" type="ORF">NWFMUON74_66970</name>
</gene>
<evidence type="ECO:0000313" key="5">
    <source>
        <dbReference type="Proteomes" id="UP000516173"/>
    </source>
</evidence>
<keyword evidence="3" id="KW-0560">Oxidoreductase</keyword>
<protein>
    <submittedName>
        <fullName evidence="4">Oxidoreductase</fullName>
    </submittedName>
</protein>
<sequence length="324" mass="33747">MALTTAFTEYMSIPYPIALAPMGGVAGGALAAAVSEGGGLGMIGGGSGDRDQLAPELALVRERTEKPWGIGFLTWGVDTDTVAWALDYEPAAVMLSFGDPAPFAQRVHAAGVKLIVQVTDLDEARRALDVGADLIVAQGGDAGGHAGADAIGTMSFVPVVVDLADATPVLAAGGIADGRGLAAALALGAAGALIGTRFEGTLEALLSAEESKALLDARGQDTEANRTLDIARGSSWPDRYPARTLRNDFLDEWRGRDDELRDNPEARREYRERADRDDLSATPVWAGQGVGLLTTVEPAADLVRAIAAEAEHTLRNLLHSPTPS</sequence>
<dbReference type="InterPro" id="IPR004136">
    <property type="entry name" value="NMO"/>
</dbReference>
<dbReference type="KEGG" id="nwl:NWFMUON74_66970"/>
<dbReference type="Proteomes" id="UP000516173">
    <property type="component" value="Chromosome"/>
</dbReference>
<dbReference type="PANTHER" id="PTHR32332">
    <property type="entry name" value="2-NITROPROPANE DIOXYGENASE"/>
    <property type="match status" value="1"/>
</dbReference>
<evidence type="ECO:0000256" key="1">
    <source>
        <dbReference type="ARBA" id="ARBA00022630"/>
    </source>
</evidence>
<organism evidence="4 5">
    <name type="scientific">Nocardia wallacei</name>
    <dbReference type="NCBI Taxonomy" id="480035"/>
    <lineage>
        <taxon>Bacteria</taxon>
        <taxon>Bacillati</taxon>
        <taxon>Actinomycetota</taxon>
        <taxon>Actinomycetes</taxon>
        <taxon>Mycobacteriales</taxon>
        <taxon>Nocardiaceae</taxon>
        <taxon>Nocardia</taxon>
    </lineage>
</organism>
<dbReference type="GeneID" id="80351075"/>
<keyword evidence="5" id="KW-1185">Reference proteome</keyword>
<dbReference type="Gene3D" id="3.20.20.70">
    <property type="entry name" value="Aldolase class I"/>
    <property type="match status" value="1"/>
</dbReference>
<dbReference type="CDD" id="cd04730">
    <property type="entry name" value="NPD_like"/>
    <property type="match status" value="1"/>
</dbReference>
<name>A0A7G1KUH8_9NOCA</name>
<dbReference type="Pfam" id="PF03060">
    <property type="entry name" value="NMO"/>
    <property type="match status" value="2"/>
</dbReference>
<dbReference type="AlphaFoldDB" id="A0A7G1KUH8"/>
<evidence type="ECO:0000256" key="3">
    <source>
        <dbReference type="ARBA" id="ARBA00023002"/>
    </source>
</evidence>
<dbReference type="GO" id="GO:0018580">
    <property type="term" value="F:nitronate monooxygenase activity"/>
    <property type="evidence" value="ECO:0007669"/>
    <property type="project" value="InterPro"/>
</dbReference>
<keyword evidence="1" id="KW-0285">Flavoprotein</keyword>